<dbReference type="EMBL" id="FNBT01000012">
    <property type="protein sequence ID" value="SDG11906.1"/>
    <property type="molecule type" value="Genomic_DNA"/>
</dbReference>
<dbReference type="SUPFAM" id="SSF55874">
    <property type="entry name" value="ATPase domain of HSP90 chaperone/DNA topoisomerase II/histidine kinase"/>
    <property type="match status" value="1"/>
</dbReference>
<dbReference type="RefSeq" id="WP_091771601.1">
    <property type="nucleotide sequence ID" value="NZ_FNBT01000012.1"/>
</dbReference>
<dbReference type="InterPro" id="IPR036890">
    <property type="entry name" value="HATPase_C_sf"/>
</dbReference>
<keyword evidence="3" id="KW-0418">Kinase</keyword>
<dbReference type="Gene3D" id="3.30.565.10">
    <property type="entry name" value="Histidine kinase-like ATPase, C-terminal domain"/>
    <property type="match status" value="1"/>
</dbReference>
<proteinExistence type="predicted"/>
<protein>
    <submittedName>
        <fullName evidence="3">Histidine kinase-like ATPase domain-containing protein</fullName>
    </submittedName>
</protein>
<keyword evidence="4" id="KW-1185">Reference proteome</keyword>
<dbReference type="Proteomes" id="UP000199406">
    <property type="component" value="Unassembled WGS sequence"/>
</dbReference>
<dbReference type="STRING" id="1550231.SAMN05660662_0384"/>
<reference evidence="4" key="1">
    <citation type="submission" date="2016-10" db="EMBL/GenBank/DDBJ databases">
        <authorList>
            <person name="Varghese N."/>
            <person name="Submissions S."/>
        </authorList>
    </citation>
    <scope>NUCLEOTIDE SEQUENCE [LARGE SCALE GENOMIC DNA]</scope>
    <source>
        <strain evidence="4">DSM 44268</strain>
    </source>
</reference>
<gene>
    <name evidence="3" type="ORF">SAMN05660662_0384</name>
</gene>
<keyword evidence="1" id="KW-0723">Serine/threonine-protein kinase</keyword>
<dbReference type="PANTHER" id="PTHR35526:SF3">
    <property type="entry name" value="ANTI-SIGMA-F FACTOR RSBW"/>
    <property type="match status" value="1"/>
</dbReference>
<organism evidence="3 4">
    <name type="scientific">Blastococcus aurantiacus</name>
    <dbReference type="NCBI Taxonomy" id="1550231"/>
    <lineage>
        <taxon>Bacteria</taxon>
        <taxon>Bacillati</taxon>
        <taxon>Actinomycetota</taxon>
        <taxon>Actinomycetes</taxon>
        <taxon>Geodermatophilales</taxon>
        <taxon>Geodermatophilaceae</taxon>
        <taxon>Blastococcus</taxon>
    </lineage>
</organism>
<dbReference type="InterPro" id="IPR003594">
    <property type="entry name" value="HATPase_dom"/>
</dbReference>
<feature type="domain" description="Histidine kinase/HSP90-like ATPase" evidence="2">
    <location>
        <begin position="11"/>
        <end position="122"/>
    </location>
</feature>
<dbReference type="AlphaFoldDB" id="A0A1G7RMA3"/>
<evidence type="ECO:0000256" key="1">
    <source>
        <dbReference type="ARBA" id="ARBA00022527"/>
    </source>
</evidence>
<dbReference type="InterPro" id="IPR050267">
    <property type="entry name" value="Anti-sigma-factor_SerPK"/>
</dbReference>
<evidence type="ECO:0000259" key="2">
    <source>
        <dbReference type="Pfam" id="PF13581"/>
    </source>
</evidence>
<evidence type="ECO:0000313" key="3">
    <source>
        <dbReference type="EMBL" id="SDG11906.1"/>
    </source>
</evidence>
<dbReference type="GO" id="GO:0004674">
    <property type="term" value="F:protein serine/threonine kinase activity"/>
    <property type="evidence" value="ECO:0007669"/>
    <property type="project" value="UniProtKB-KW"/>
</dbReference>
<sequence>MSSRNASFDLPPTARSVRVARHVVLELLRAWRVPHDGEDAALLVTELVANVVDHVRGDDDLTLEVGTSEDWLRIAVVDGSAVRPVVRELTLDEPRGRGMRMVQAIADRWGAEDHGGGKRVWFELRPPGM</sequence>
<dbReference type="Pfam" id="PF13581">
    <property type="entry name" value="HATPase_c_2"/>
    <property type="match status" value="1"/>
</dbReference>
<dbReference type="CDD" id="cd16936">
    <property type="entry name" value="HATPase_RsbW-like"/>
    <property type="match status" value="1"/>
</dbReference>
<accession>A0A1G7RMA3</accession>
<dbReference type="PANTHER" id="PTHR35526">
    <property type="entry name" value="ANTI-SIGMA-F FACTOR RSBW-RELATED"/>
    <property type="match status" value="1"/>
</dbReference>
<name>A0A1G7RMA3_9ACTN</name>
<dbReference type="OrthoDB" id="3527613at2"/>
<evidence type="ECO:0000313" key="4">
    <source>
        <dbReference type="Proteomes" id="UP000199406"/>
    </source>
</evidence>
<keyword evidence="3" id="KW-0808">Transferase</keyword>